<dbReference type="InterPro" id="IPR036844">
    <property type="entry name" value="Hint_dom_sf"/>
</dbReference>
<dbReference type="InterPro" id="IPR003587">
    <property type="entry name" value="Hint_dom_N"/>
</dbReference>
<evidence type="ECO:0000256" key="6">
    <source>
        <dbReference type="ARBA" id="ARBA00022806"/>
    </source>
</evidence>
<evidence type="ECO:0000256" key="10">
    <source>
        <dbReference type="ARBA" id="ARBA00044940"/>
    </source>
</evidence>
<name>A0A2G9YZZ6_9BACT</name>
<keyword evidence="8" id="KW-0238">DNA-binding</keyword>
<dbReference type="Pfam" id="PF00772">
    <property type="entry name" value="DnaB"/>
    <property type="match status" value="1"/>
</dbReference>
<dbReference type="EMBL" id="PCRQ01000036">
    <property type="protein sequence ID" value="PIP24293.1"/>
    <property type="molecule type" value="Genomic_DNA"/>
</dbReference>
<dbReference type="GO" id="GO:0003677">
    <property type="term" value="F:DNA binding"/>
    <property type="evidence" value="ECO:0007669"/>
    <property type="project" value="UniProtKB-KW"/>
</dbReference>
<dbReference type="SUPFAM" id="SSF51294">
    <property type="entry name" value="Hedgehog/intein (Hint) domain"/>
    <property type="match status" value="1"/>
</dbReference>
<evidence type="ECO:0000256" key="3">
    <source>
        <dbReference type="ARBA" id="ARBA00022705"/>
    </source>
</evidence>
<evidence type="ECO:0000256" key="11">
    <source>
        <dbReference type="ARBA" id="ARBA00044969"/>
    </source>
</evidence>
<keyword evidence="3" id="KW-0235">DNA replication</keyword>
<evidence type="ECO:0000256" key="12">
    <source>
        <dbReference type="ARBA" id="ARBA00045002"/>
    </source>
</evidence>
<dbReference type="GO" id="GO:0016787">
    <property type="term" value="F:hydrolase activity"/>
    <property type="evidence" value="ECO:0007669"/>
    <property type="project" value="UniProtKB-KW"/>
</dbReference>
<dbReference type="InterPro" id="IPR007693">
    <property type="entry name" value="DNA_helicase_DnaB-like_N"/>
</dbReference>
<dbReference type="GO" id="GO:0043139">
    <property type="term" value="F:5'-3' DNA helicase activity"/>
    <property type="evidence" value="ECO:0007669"/>
    <property type="project" value="UniProtKB-EC"/>
</dbReference>
<keyword evidence="5" id="KW-0378">Hydrolase</keyword>
<evidence type="ECO:0000259" key="14">
    <source>
        <dbReference type="SMART" id="SM00306"/>
    </source>
</evidence>
<protein>
    <recommendedName>
        <fullName evidence="11">DNA 5'-3' helicase</fullName>
        <ecNumber evidence="11">5.6.2.3</ecNumber>
    </recommendedName>
    <alternativeName>
        <fullName evidence="12">DNA 5'-3' helicase DnaB</fullName>
    </alternativeName>
</protein>
<dbReference type="Pfam" id="PF03796">
    <property type="entry name" value="DnaB_C"/>
    <property type="match status" value="1"/>
</dbReference>
<comment type="caution">
    <text evidence="15">The sequence shown here is derived from an EMBL/GenBank/DDBJ whole genome shotgun (WGS) entry which is preliminary data.</text>
</comment>
<dbReference type="NCBIfam" id="TIGR01445">
    <property type="entry name" value="intein_Nterm"/>
    <property type="match status" value="1"/>
</dbReference>
<dbReference type="FunFam" id="1.10.860.10:FF:000001">
    <property type="entry name" value="Replicative DNA helicase"/>
    <property type="match status" value="1"/>
</dbReference>
<evidence type="ECO:0000256" key="5">
    <source>
        <dbReference type="ARBA" id="ARBA00022801"/>
    </source>
</evidence>
<keyword evidence="7" id="KW-0067">ATP-binding</keyword>
<accession>A0A2G9YZZ6</accession>
<evidence type="ECO:0000256" key="4">
    <source>
        <dbReference type="ARBA" id="ARBA00022741"/>
    </source>
</evidence>
<dbReference type="Gene3D" id="3.40.50.300">
    <property type="entry name" value="P-loop containing nucleotide triphosphate hydrolases"/>
    <property type="match status" value="1"/>
</dbReference>
<feature type="non-terminal residue" evidence="15">
    <location>
        <position position="305"/>
    </location>
</feature>
<dbReference type="AlphaFoldDB" id="A0A2G9YZZ6"/>
<dbReference type="PROSITE" id="PS50817">
    <property type="entry name" value="INTEIN_N_TER"/>
    <property type="match status" value="1"/>
</dbReference>
<gene>
    <name evidence="15" type="ORF">COX35_01470</name>
</gene>
<dbReference type="InterPro" id="IPR016136">
    <property type="entry name" value="DNA_helicase_N/primase_C"/>
</dbReference>
<evidence type="ECO:0000256" key="8">
    <source>
        <dbReference type="ARBA" id="ARBA00023125"/>
    </source>
</evidence>
<evidence type="ECO:0000256" key="7">
    <source>
        <dbReference type="ARBA" id="ARBA00022840"/>
    </source>
</evidence>
<dbReference type="GO" id="GO:0005524">
    <property type="term" value="F:ATP binding"/>
    <property type="evidence" value="ECO:0007669"/>
    <property type="project" value="UniProtKB-KW"/>
</dbReference>
<dbReference type="SUPFAM" id="SSF48024">
    <property type="entry name" value="N-terminal domain of DnaB helicase"/>
    <property type="match status" value="1"/>
</dbReference>
<dbReference type="GO" id="GO:0016539">
    <property type="term" value="P:intein-mediated protein splicing"/>
    <property type="evidence" value="ECO:0007669"/>
    <property type="project" value="InterPro"/>
</dbReference>
<evidence type="ECO:0000313" key="15">
    <source>
        <dbReference type="EMBL" id="PIP24293.1"/>
    </source>
</evidence>
<evidence type="ECO:0000256" key="1">
    <source>
        <dbReference type="ARBA" id="ARBA00008428"/>
    </source>
</evidence>
<dbReference type="Proteomes" id="UP000229952">
    <property type="component" value="Unassembled WGS sequence"/>
</dbReference>
<dbReference type="PANTHER" id="PTHR30153">
    <property type="entry name" value="REPLICATIVE DNA HELICASE DNAB"/>
    <property type="match status" value="1"/>
</dbReference>
<organism evidence="15 16">
    <name type="scientific">Candidatus Nealsonbacteria bacterium CG23_combo_of_CG06-09_8_20_14_all_37_18</name>
    <dbReference type="NCBI Taxonomy" id="1974720"/>
    <lineage>
        <taxon>Bacteria</taxon>
        <taxon>Candidatus Nealsoniibacteriota</taxon>
    </lineage>
</organism>
<evidence type="ECO:0000313" key="16">
    <source>
        <dbReference type="Proteomes" id="UP000229952"/>
    </source>
</evidence>
<evidence type="ECO:0000256" key="2">
    <source>
        <dbReference type="ARBA" id="ARBA00022515"/>
    </source>
</evidence>
<dbReference type="InterPro" id="IPR036185">
    <property type="entry name" value="DNA_heli_DnaB-like_N_sf"/>
</dbReference>
<evidence type="ECO:0000256" key="9">
    <source>
        <dbReference type="ARBA" id="ARBA00023235"/>
    </source>
</evidence>
<dbReference type="SMART" id="SM00306">
    <property type="entry name" value="HintN"/>
    <property type="match status" value="1"/>
</dbReference>
<comment type="catalytic activity">
    <reaction evidence="13">
        <text>ATP + H2O = ADP + phosphate + H(+)</text>
        <dbReference type="Rhea" id="RHEA:13065"/>
        <dbReference type="ChEBI" id="CHEBI:15377"/>
        <dbReference type="ChEBI" id="CHEBI:15378"/>
        <dbReference type="ChEBI" id="CHEBI:30616"/>
        <dbReference type="ChEBI" id="CHEBI:43474"/>
        <dbReference type="ChEBI" id="CHEBI:456216"/>
        <dbReference type="EC" id="5.6.2.3"/>
    </reaction>
</comment>
<feature type="domain" description="Hint" evidence="14">
    <location>
        <begin position="215"/>
        <end position="305"/>
    </location>
</feature>
<dbReference type="Gene3D" id="2.170.16.10">
    <property type="entry name" value="Hedgehog/Intein (Hint) domain"/>
    <property type="match status" value="1"/>
</dbReference>
<dbReference type="InterPro" id="IPR006141">
    <property type="entry name" value="Intein_N"/>
</dbReference>
<proteinExistence type="inferred from homology"/>
<dbReference type="InterPro" id="IPR007694">
    <property type="entry name" value="DNA_helicase_DnaB-like_C"/>
</dbReference>
<dbReference type="GO" id="GO:1990077">
    <property type="term" value="C:primosome complex"/>
    <property type="evidence" value="ECO:0007669"/>
    <property type="project" value="UniProtKB-KW"/>
</dbReference>
<dbReference type="PANTHER" id="PTHR30153:SF2">
    <property type="entry name" value="REPLICATIVE DNA HELICASE"/>
    <property type="match status" value="1"/>
</dbReference>
<keyword evidence="6 15" id="KW-0347">Helicase</keyword>
<keyword evidence="4" id="KW-0547">Nucleotide-binding</keyword>
<sequence>MAQEILEKIPPRSIEAEKALLGSLMLNPDSVNKVIDYVEASDFYQRAHQEIYQVCQELFEKAEPIDLLSVANRLKEKGLLDSVGGNSYLTELINIVPTAAHILSYADTVRGKKVLRDLIDTGTEVAVLGYNEFESPEKLLDEAEGRIFSISQKGLRHKFIRIKDELEEAFNRIDRLSKYKGELRGLPTGFTNLDNILAGLQKSDLIILASRPSMGKCIAGNTKIISSNPGSLSTIEEVVRNKNENLFTLNNNLKIAKTKASNFIDNGKKDVFLLKTDLGREIEVTINHPFLTISGWKPLGRIKIG</sequence>
<dbReference type="CDD" id="cd00081">
    <property type="entry name" value="Hint"/>
    <property type="match status" value="1"/>
</dbReference>
<evidence type="ECO:0000256" key="13">
    <source>
        <dbReference type="ARBA" id="ARBA00048954"/>
    </source>
</evidence>
<dbReference type="GO" id="GO:0005829">
    <property type="term" value="C:cytosol"/>
    <property type="evidence" value="ECO:0007669"/>
    <property type="project" value="TreeGrafter"/>
</dbReference>
<keyword evidence="9" id="KW-0413">Isomerase</keyword>
<dbReference type="Gene3D" id="1.10.860.10">
    <property type="entry name" value="DNAb Helicase, Chain A"/>
    <property type="match status" value="1"/>
</dbReference>
<keyword evidence="2" id="KW-0639">Primosome</keyword>
<comment type="similarity">
    <text evidence="1">Belongs to the helicase family. DnaB subfamily.</text>
</comment>
<dbReference type="InterPro" id="IPR027417">
    <property type="entry name" value="P-loop_NTPase"/>
</dbReference>
<comment type="function">
    <text evidence="10">The intein is an endonuclease.</text>
</comment>
<reference evidence="15 16" key="1">
    <citation type="submission" date="2017-09" db="EMBL/GenBank/DDBJ databases">
        <title>Depth-based differentiation of microbial function through sediment-hosted aquifers and enrichment of novel symbionts in the deep terrestrial subsurface.</title>
        <authorList>
            <person name="Probst A.J."/>
            <person name="Ladd B."/>
            <person name="Jarett J.K."/>
            <person name="Geller-Mcgrath D.E."/>
            <person name="Sieber C.M."/>
            <person name="Emerson J.B."/>
            <person name="Anantharaman K."/>
            <person name="Thomas B.C."/>
            <person name="Malmstrom R."/>
            <person name="Stieglmeier M."/>
            <person name="Klingl A."/>
            <person name="Woyke T."/>
            <person name="Ryan C.M."/>
            <person name="Banfield J.F."/>
        </authorList>
    </citation>
    <scope>NUCLEOTIDE SEQUENCE [LARGE SCALE GENOMIC DNA]</scope>
    <source>
        <strain evidence="15">CG23_combo_of_CG06-09_8_20_14_all_37_18</strain>
    </source>
</reference>
<dbReference type="GO" id="GO:0006269">
    <property type="term" value="P:DNA replication, synthesis of primer"/>
    <property type="evidence" value="ECO:0007669"/>
    <property type="project" value="UniProtKB-KW"/>
</dbReference>
<dbReference type="EC" id="5.6.2.3" evidence="11"/>